<evidence type="ECO:0000313" key="1">
    <source>
        <dbReference type="EMBL" id="SPJ34665.1"/>
    </source>
</evidence>
<dbReference type="CDD" id="cd07910">
    <property type="entry name" value="MiaE"/>
    <property type="match status" value="1"/>
</dbReference>
<dbReference type="GO" id="GO:0006400">
    <property type="term" value="P:tRNA modification"/>
    <property type="evidence" value="ECO:0007669"/>
    <property type="project" value="InterPro"/>
</dbReference>
<dbReference type="InterPro" id="IPR010386">
    <property type="entry name" value="tRNA-Hydrxlase_MiaE"/>
</dbReference>
<accession>A0A2R8CP55</accession>
<dbReference type="InterPro" id="IPR012347">
    <property type="entry name" value="Ferritin-like"/>
</dbReference>
<dbReference type="PANTHER" id="PTHR42637:SF1">
    <property type="entry name" value="TRNA 2-(METHYLSULFANYL)-N(6)-ISOPENTENYLADENOSINE(37) HYDROXYLASE"/>
    <property type="match status" value="1"/>
</dbReference>
<dbReference type="PANTHER" id="PTHR42637">
    <property type="entry name" value="TRNA-(MS[2]IO[6]A)-HYDROXYLASE"/>
    <property type="match status" value="1"/>
</dbReference>
<dbReference type="Pfam" id="PF06175">
    <property type="entry name" value="MiaE"/>
    <property type="match status" value="1"/>
</dbReference>
<name>A0A2R8CP55_9GAMM</name>
<dbReference type="SUPFAM" id="SSF47240">
    <property type="entry name" value="Ferritin-like"/>
    <property type="match status" value="1"/>
</dbReference>
<organism evidence="1 2">
    <name type="scientific">Kushneria phyllosphaerae</name>
    <dbReference type="NCBI Taxonomy" id="2100822"/>
    <lineage>
        <taxon>Bacteria</taxon>
        <taxon>Pseudomonadati</taxon>
        <taxon>Pseudomonadota</taxon>
        <taxon>Gammaproteobacteria</taxon>
        <taxon>Oceanospirillales</taxon>
        <taxon>Halomonadaceae</taxon>
        <taxon>Kushneria</taxon>
    </lineage>
</organism>
<dbReference type="InterPro" id="IPR009078">
    <property type="entry name" value="Ferritin-like_SF"/>
</dbReference>
<dbReference type="Gene3D" id="1.20.1260.10">
    <property type="match status" value="1"/>
</dbReference>
<reference evidence="2" key="1">
    <citation type="submission" date="2018-03" db="EMBL/GenBank/DDBJ databases">
        <authorList>
            <person name="Navarro De La Torre S."/>
        </authorList>
    </citation>
    <scope>NUCLEOTIDE SEQUENCE [LARGE SCALE GENOMIC DNA]</scope>
    <source>
        <strain evidence="2">EAod3</strain>
    </source>
</reference>
<dbReference type="GO" id="GO:0045301">
    <property type="term" value="F:tRNA 2-(methylsulfanyl)-N(6)-isopentenyladenosine(37) hydroxylase activity"/>
    <property type="evidence" value="ECO:0007669"/>
    <property type="project" value="InterPro"/>
</dbReference>
<protein>
    <recommendedName>
        <fullName evidence="3">tRNA-(Ms[2]io[6]A)-hydroxylase</fullName>
    </recommendedName>
</protein>
<proteinExistence type="predicted"/>
<keyword evidence="2" id="KW-1185">Reference proteome</keyword>
<dbReference type="AlphaFoldDB" id="A0A2R8CP55"/>
<dbReference type="PIRSF" id="PIRSF020736">
    <property type="entry name" value="MiaE"/>
    <property type="match status" value="1"/>
</dbReference>
<dbReference type="EMBL" id="ONZI01000004">
    <property type="protein sequence ID" value="SPJ34665.1"/>
    <property type="molecule type" value="Genomic_DNA"/>
</dbReference>
<gene>
    <name evidence="1" type="ORF">KSP9073_02706</name>
</gene>
<evidence type="ECO:0000313" key="2">
    <source>
        <dbReference type="Proteomes" id="UP000244934"/>
    </source>
</evidence>
<sequence length="228" mass="26146">MSFFAVLPPQYRLYSRVLLLGFDMSDDLMPAELLDFLPCRTTQPWVDAALGNERLLMIDHAQCEKKAASTAMSLMYRYTSRADLLTKMSQLAREELLHFEQVVTLMRERGIAYEHVSASRYAQGLREHVREQEPGRLIDVLIVGAYIEARSCERFACLIPHLDDTLAKFYRSLVKSEGRHFEDYLELAAQYADEPIDKRVAFFGEVERSLIESPDSEFRFHSGVPAAA</sequence>
<evidence type="ECO:0008006" key="3">
    <source>
        <dbReference type="Google" id="ProtNLM"/>
    </source>
</evidence>
<dbReference type="Proteomes" id="UP000244934">
    <property type="component" value="Unassembled WGS sequence"/>
</dbReference>